<dbReference type="PROSITE" id="PS00623">
    <property type="entry name" value="GMC_OXRED_1"/>
    <property type="match status" value="1"/>
</dbReference>
<evidence type="ECO:0000256" key="4">
    <source>
        <dbReference type="ARBA" id="ARBA00022827"/>
    </source>
</evidence>
<reference evidence="7" key="1">
    <citation type="submission" date="2004-08" db="EMBL/GenBank/DDBJ databases">
        <title>Mutation in Agrobacterium vitis may affect grape necrosis and tobacco hypersensitive response.</title>
        <authorList>
            <person name="Hao G."/>
            <person name="Burr T.J."/>
        </authorList>
    </citation>
    <scope>NUCLEOTIDE SEQUENCE</scope>
    <source>
        <strain evidence="7">F2/5</strain>
    </source>
</reference>
<dbReference type="GO" id="GO:0050660">
    <property type="term" value="F:flavin adenine dinucleotide binding"/>
    <property type="evidence" value="ECO:0007669"/>
    <property type="project" value="InterPro"/>
</dbReference>
<evidence type="ECO:0000259" key="6">
    <source>
        <dbReference type="PROSITE" id="PS00623"/>
    </source>
</evidence>
<organism evidence="7">
    <name type="scientific">Agrobacterium vitis</name>
    <name type="common">Rhizobium vitis</name>
    <dbReference type="NCBI Taxonomy" id="373"/>
    <lineage>
        <taxon>Bacteria</taxon>
        <taxon>Pseudomonadati</taxon>
        <taxon>Pseudomonadota</taxon>
        <taxon>Alphaproteobacteria</taxon>
        <taxon>Hyphomicrobiales</taxon>
        <taxon>Rhizobiaceae</taxon>
        <taxon>Rhizobium/Agrobacterium group</taxon>
        <taxon>Agrobacterium</taxon>
    </lineage>
</organism>
<evidence type="ECO:0000256" key="2">
    <source>
        <dbReference type="ARBA" id="ARBA00010790"/>
    </source>
</evidence>
<dbReference type="InterPro" id="IPR011766">
    <property type="entry name" value="TPP_enzyme_TPP-bd"/>
</dbReference>
<comment type="similarity">
    <text evidence="2 5">Belongs to the GMC oxidoreductase family.</text>
</comment>
<dbReference type="InterPro" id="IPR000172">
    <property type="entry name" value="GMC_OxRdtase_N"/>
</dbReference>
<dbReference type="Pfam" id="PF00732">
    <property type="entry name" value="GMC_oxred_N"/>
    <property type="match status" value="1"/>
</dbReference>
<keyword evidence="4 5" id="KW-0274">FAD</keyword>
<evidence type="ECO:0000256" key="3">
    <source>
        <dbReference type="ARBA" id="ARBA00022630"/>
    </source>
</evidence>
<protein>
    <submittedName>
        <fullName evidence="7">Choline dehydrogenase</fullName>
    </submittedName>
</protein>
<evidence type="ECO:0000256" key="5">
    <source>
        <dbReference type="RuleBase" id="RU003968"/>
    </source>
</evidence>
<keyword evidence="3 5" id="KW-0285">Flavoprotein</keyword>
<dbReference type="AlphaFoldDB" id="A7XEF8"/>
<dbReference type="Pfam" id="PF02775">
    <property type="entry name" value="TPP_enzyme_C"/>
    <property type="match status" value="1"/>
</dbReference>
<dbReference type="InterPro" id="IPR012132">
    <property type="entry name" value="GMC_OxRdtase"/>
</dbReference>
<name>A7XEF8_AGRVI</name>
<dbReference type="Gene3D" id="3.50.50.60">
    <property type="entry name" value="FAD/NAD(P)-binding domain"/>
    <property type="match status" value="1"/>
</dbReference>
<dbReference type="PANTHER" id="PTHR11552">
    <property type="entry name" value="GLUCOSE-METHANOL-CHOLINE GMC OXIDOREDUCTASE"/>
    <property type="match status" value="1"/>
</dbReference>
<dbReference type="Gene3D" id="3.30.410.40">
    <property type="match status" value="1"/>
</dbReference>
<sequence length="465" mass="50909">MKRYDCMKLLAARLENELVILSLGASVDEWYNAAPHMRQASLFQQQLGCVTPQAFGLAAGLPHRRIISLDTDGGMMFNLGILATLGNEQPKNLFIVVWDNECYQSIGGPPTHTAFGRVDIAAIARGAGIDNAFTARTLEEFEAHCEAGLKADVPYVVVAKVAGTVQPDIKRKQFGRARGQIYLRAPCRGLRRHRQSWAERAQIEADVPMSNTMTEARPLLPQRSLQKAYDYIVVGAGSGGLPVVRRLIDGTDATVLLIEAGEPGIGRAEIDDPRQWVPLGRGRWDWGYDYAPTSRVNGHTIGIPRGKVLGGSSAINAMMWYRGHPNDYNAWQAAGCEGWSFEDVLPFFKKAEDWEGGESRWRGAGGPLKITTSKTLHPVARSMMEGAADLGIPVIDDPNGPSNEGACPSNFNIVDGKRWSSAEGYLYPILNQSAPDCVDRFTVTSLMVEKGRCTGIRHLVEGKKC</sequence>
<evidence type="ECO:0000313" key="7">
    <source>
        <dbReference type="EMBL" id="AAW78389.1"/>
    </source>
</evidence>
<dbReference type="SUPFAM" id="SSF51905">
    <property type="entry name" value="FAD/NAD(P)-binding domain"/>
    <property type="match status" value="1"/>
</dbReference>
<dbReference type="GO" id="GO:0044281">
    <property type="term" value="P:small molecule metabolic process"/>
    <property type="evidence" value="ECO:0007669"/>
    <property type="project" value="UniProtKB-ARBA"/>
</dbReference>
<accession>A7XEF8</accession>
<dbReference type="InterPro" id="IPR029061">
    <property type="entry name" value="THDP-binding"/>
</dbReference>
<evidence type="ECO:0000256" key="1">
    <source>
        <dbReference type="ARBA" id="ARBA00001974"/>
    </source>
</evidence>
<dbReference type="SUPFAM" id="SSF52518">
    <property type="entry name" value="Thiamin diphosphate-binding fold (THDP-binding)"/>
    <property type="match status" value="1"/>
</dbReference>
<dbReference type="Gene3D" id="3.40.50.970">
    <property type="match status" value="1"/>
</dbReference>
<proteinExistence type="inferred from homology"/>
<comment type="cofactor">
    <cofactor evidence="1">
        <name>FAD</name>
        <dbReference type="ChEBI" id="CHEBI:57692"/>
    </cofactor>
</comment>
<dbReference type="EMBL" id="AY738617">
    <property type="protein sequence ID" value="AAW78389.1"/>
    <property type="molecule type" value="Genomic_DNA"/>
</dbReference>
<dbReference type="InterPro" id="IPR036188">
    <property type="entry name" value="FAD/NAD-bd_sf"/>
</dbReference>
<dbReference type="GO" id="GO:0030976">
    <property type="term" value="F:thiamine pyrophosphate binding"/>
    <property type="evidence" value="ECO:0007669"/>
    <property type="project" value="InterPro"/>
</dbReference>
<feature type="domain" description="Glucose-methanol-choline oxidoreductase N-terminal" evidence="6">
    <location>
        <begin position="306"/>
        <end position="329"/>
    </location>
</feature>
<dbReference type="PANTHER" id="PTHR11552:SF147">
    <property type="entry name" value="CHOLINE DEHYDROGENASE, MITOCHONDRIAL"/>
    <property type="match status" value="1"/>
</dbReference>
<dbReference type="GO" id="GO:0016614">
    <property type="term" value="F:oxidoreductase activity, acting on CH-OH group of donors"/>
    <property type="evidence" value="ECO:0007669"/>
    <property type="project" value="InterPro"/>
</dbReference>